<dbReference type="SUPFAM" id="SSF51430">
    <property type="entry name" value="NAD(P)-linked oxidoreductase"/>
    <property type="match status" value="1"/>
</dbReference>
<reference evidence="2 3" key="1">
    <citation type="submission" date="2022-09" db="EMBL/GenBank/DDBJ databases">
        <title>Genome sequencing of Flavivirga sp. MEBiC05379.</title>
        <authorList>
            <person name="Oh H.-M."/>
            <person name="Kwon K.K."/>
            <person name="Park M.J."/>
            <person name="Yang S.-H."/>
        </authorList>
    </citation>
    <scope>NUCLEOTIDE SEQUENCE [LARGE SCALE GENOMIC DNA]</scope>
    <source>
        <strain evidence="2 3">MEBiC05379</strain>
    </source>
</reference>
<dbReference type="Proteomes" id="UP001337305">
    <property type="component" value="Unassembled WGS sequence"/>
</dbReference>
<protein>
    <submittedName>
        <fullName evidence="2">Aldo/keto reductase</fullName>
    </submittedName>
</protein>
<dbReference type="RefSeq" id="WP_303306140.1">
    <property type="nucleotide sequence ID" value="NZ_JAODOP010000004.1"/>
</dbReference>
<accession>A0ABU7XTU6</accession>
<comment type="caution">
    <text evidence="2">The sequence shown here is derived from an EMBL/GenBank/DDBJ whole genome shotgun (WGS) entry which is preliminary data.</text>
</comment>
<name>A0ABU7XTU6_9FLAO</name>
<organism evidence="2 3">
    <name type="scientific">Flavivirga spongiicola</name>
    <dbReference type="NCBI Taxonomy" id="421621"/>
    <lineage>
        <taxon>Bacteria</taxon>
        <taxon>Pseudomonadati</taxon>
        <taxon>Bacteroidota</taxon>
        <taxon>Flavobacteriia</taxon>
        <taxon>Flavobacteriales</taxon>
        <taxon>Flavobacteriaceae</taxon>
        <taxon>Flavivirga</taxon>
    </lineage>
</organism>
<evidence type="ECO:0000259" key="1">
    <source>
        <dbReference type="Pfam" id="PF00248"/>
    </source>
</evidence>
<dbReference type="PANTHER" id="PTHR43312:SF1">
    <property type="entry name" value="NADP-DEPENDENT OXIDOREDUCTASE DOMAIN-CONTAINING PROTEIN"/>
    <property type="match status" value="1"/>
</dbReference>
<dbReference type="InterPro" id="IPR023210">
    <property type="entry name" value="NADP_OxRdtase_dom"/>
</dbReference>
<dbReference type="Gene3D" id="3.20.20.100">
    <property type="entry name" value="NADP-dependent oxidoreductase domain"/>
    <property type="match status" value="1"/>
</dbReference>
<evidence type="ECO:0000313" key="3">
    <source>
        <dbReference type="Proteomes" id="UP001337305"/>
    </source>
</evidence>
<dbReference type="Pfam" id="PF00248">
    <property type="entry name" value="Aldo_ket_red"/>
    <property type="match status" value="1"/>
</dbReference>
<dbReference type="PANTHER" id="PTHR43312">
    <property type="entry name" value="D-THREO-ALDOSE 1-DEHYDROGENASE"/>
    <property type="match status" value="1"/>
</dbReference>
<dbReference type="InterPro" id="IPR036812">
    <property type="entry name" value="NAD(P)_OxRdtase_dom_sf"/>
</dbReference>
<feature type="domain" description="NADP-dependent oxidoreductase" evidence="1">
    <location>
        <begin position="5"/>
        <end position="278"/>
    </location>
</feature>
<gene>
    <name evidence="2" type="ORF">N1F79_11720</name>
</gene>
<sequence length="291" mass="33633">MGSSKLILGTVQFGLDYGINNNKGKPSESIIKEILDIAYEKGIQYLDTAEAYGNSQERIGTYHRKSLNKFNIITKFSSSVKELSDDIETRVLENTKILGVENLYCYMFHSFKDFNFFFEKYQKDLISLKNRKIIRKIGVSIYTNDELEKVLNFDNIDLIQLPFNLFDNNKLRGEVIRRAKVKGIEIHTRSVFLQGLFFKGKENLQGNLIDLKPYVENIENLSKNNHISINDLALNYACNNENIDKVLIGVDDVNQLKMNLDSVNKLIDQKVFTEIDKIEVKEKKLLNPSNW</sequence>
<dbReference type="InterPro" id="IPR053135">
    <property type="entry name" value="AKR2_Oxidoreductase"/>
</dbReference>
<dbReference type="CDD" id="cd19097">
    <property type="entry name" value="AKR_unchar"/>
    <property type="match status" value="1"/>
</dbReference>
<proteinExistence type="predicted"/>
<keyword evidence="3" id="KW-1185">Reference proteome</keyword>
<dbReference type="EMBL" id="JAODOP010000004">
    <property type="protein sequence ID" value="MEF3833801.1"/>
    <property type="molecule type" value="Genomic_DNA"/>
</dbReference>
<evidence type="ECO:0000313" key="2">
    <source>
        <dbReference type="EMBL" id="MEF3833801.1"/>
    </source>
</evidence>